<dbReference type="Proteomes" id="UP001141806">
    <property type="component" value="Unassembled WGS sequence"/>
</dbReference>
<dbReference type="AlphaFoldDB" id="A0A9Q0QT73"/>
<proteinExistence type="predicted"/>
<comment type="caution">
    <text evidence="1">The sequence shown here is derived from an EMBL/GenBank/DDBJ whole genome shotgun (WGS) entry which is preliminary data.</text>
</comment>
<accession>A0A9Q0QT73</accession>
<dbReference type="EMBL" id="JAMYWD010000005">
    <property type="protein sequence ID" value="KAJ4970978.1"/>
    <property type="molecule type" value="Genomic_DNA"/>
</dbReference>
<reference evidence="1" key="1">
    <citation type="journal article" date="2023" name="Plant J.">
        <title>The genome of the king protea, Protea cynaroides.</title>
        <authorList>
            <person name="Chang J."/>
            <person name="Duong T.A."/>
            <person name="Schoeman C."/>
            <person name="Ma X."/>
            <person name="Roodt D."/>
            <person name="Barker N."/>
            <person name="Li Z."/>
            <person name="Van de Peer Y."/>
            <person name="Mizrachi E."/>
        </authorList>
    </citation>
    <scope>NUCLEOTIDE SEQUENCE</scope>
    <source>
        <tissue evidence="1">Young leaves</tissue>
    </source>
</reference>
<keyword evidence="2" id="KW-1185">Reference proteome</keyword>
<sequence>MGSATARNRSKIVNATTDIKRSANWTDVLILSWQLISPNKKKTSSPNDFYTPNNSSKFHVDAIHSSTLQHFSSELSLSLSRFLIHTSNTTNNKRKGRKENQYIQVNQGEYHHNDNTIRFSSISQQTLSRCMTERSWRS</sequence>
<gene>
    <name evidence="1" type="ORF">NE237_004077</name>
</gene>
<evidence type="ECO:0000313" key="1">
    <source>
        <dbReference type="EMBL" id="KAJ4970978.1"/>
    </source>
</evidence>
<protein>
    <submittedName>
        <fullName evidence="1">Uncharacterized protein</fullName>
    </submittedName>
</protein>
<organism evidence="1 2">
    <name type="scientific">Protea cynaroides</name>
    <dbReference type="NCBI Taxonomy" id="273540"/>
    <lineage>
        <taxon>Eukaryota</taxon>
        <taxon>Viridiplantae</taxon>
        <taxon>Streptophyta</taxon>
        <taxon>Embryophyta</taxon>
        <taxon>Tracheophyta</taxon>
        <taxon>Spermatophyta</taxon>
        <taxon>Magnoliopsida</taxon>
        <taxon>Proteales</taxon>
        <taxon>Proteaceae</taxon>
        <taxon>Protea</taxon>
    </lineage>
</organism>
<evidence type="ECO:0000313" key="2">
    <source>
        <dbReference type="Proteomes" id="UP001141806"/>
    </source>
</evidence>
<name>A0A9Q0QT73_9MAGN</name>